<evidence type="ECO:0000256" key="7">
    <source>
        <dbReference type="ARBA" id="ARBA00022840"/>
    </source>
</evidence>
<keyword evidence="5" id="KW-0028">Amino-acid biosynthesis</keyword>
<dbReference type="InterPro" id="IPR024074">
    <property type="entry name" value="AS_cat/multimer_dom_body"/>
</dbReference>
<dbReference type="PANTHER" id="PTHR11587">
    <property type="entry name" value="ARGININOSUCCINATE SYNTHASE"/>
    <property type="match status" value="1"/>
</dbReference>
<reference evidence="9" key="1">
    <citation type="submission" date="2022-10" db="EMBL/GenBank/DDBJ databases">
        <title>Streptomyces beihaiensis sp. nov., a chitin degrading actinobacterium, isolated from shrimp pond soil.</title>
        <authorList>
            <person name="Xie J."/>
            <person name="Shen N."/>
        </authorList>
    </citation>
    <scope>NUCLEOTIDE SEQUENCE</scope>
    <source>
        <strain evidence="9">GXMU-J5</strain>
    </source>
</reference>
<dbReference type="Pfam" id="PF20979">
    <property type="entry name" value="Arginosuc_syn_C"/>
    <property type="match status" value="1"/>
</dbReference>
<dbReference type="InterPro" id="IPR001518">
    <property type="entry name" value="Arginosuc_synth"/>
</dbReference>
<keyword evidence="4" id="KW-0436">Ligase</keyword>
<sequence>MSTSTHGEKVLEIREMPAAWLLLSSYRHIESACLDAELIREKRHLEQVWTREALEGRWFGELRLATQVFIDACAARTTGSVTWRLRTGGADTRSITAGTPLYLRDREAWEEQAISAESAPFVRAAEPVLASVV</sequence>
<dbReference type="SUPFAM" id="SSF69864">
    <property type="entry name" value="Argininosuccinate synthetase, C-terminal domain"/>
    <property type="match status" value="1"/>
</dbReference>
<evidence type="ECO:0000256" key="6">
    <source>
        <dbReference type="ARBA" id="ARBA00022741"/>
    </source>
</evidence>
<keyword evidence="7" id="KW-0067">ATP-binding</keyword>
<organism evidence="9 10">
    <name type="scientific">Streptomyces beihaiensis</name>
    <dbReference type="NCBI Taxonomy" id="2984495"/>
    <lineage>
        <taxon>Bacteria</taxon>
        <taxon>Bacillati</taxon>
        <taxon>Actinomycetota</taxon>
        <taxon>Actinomycetes</taxon>
        <taxon>Kitasatosporales</taxon>
        <taxon>Streptomycetaceae</taxon>
        <taxon>Streptomyces</taxon>
    </lineage>
</organism>
<proteinExistence type="predicted"/>
<comment type="caution">
    <text evidence="9">The sequence shown here is derived from an EMBL/GenBank/DDBJ whole genome shotgun (WGS) entry which is preliminary data.</text>
</comment>
<evidence type="ECO:0000313" key="9">
    <source>
        <dbReference type="EMBL" id="MCX3063710.1"/>
    </source>
</evidence>
<evidence type="ECO:0000256" key="5">
    <source>
        <dbReference type="ARBA" id="ARBA00022605"/>
    </source>
</evidence>
<evidence type="ECO:0000256" key="3">
    <source>
        <dbReference type="ARBA" id="ARBA00022571"/>
    </source>
</evidence>
<evidence type="ECO:0000256" key="2">
    <source>
        <dbReference type="ARBA" id="ARBA00012286"/>
    </source>
</evidence>
<dbReference type="InterPro" id="IPR048268">
    <property type="entry name" value="Arginosuc_syn_C"/>
</dbReference>
<feature type="domain" description="Arginosuccinate synthase C-terminal" evidence="8">
    <location>
        <begin position="9"/>
        <end position="111"/>
    </location>
</feature>
<accession>A0ABT3U314</accession>
<dbReference type="Proteomes" id="UP001163064">
    <property type="component" value="Unassembled WGS sequence"/>
</dbReference>
<evidence type="ECO:0000259" key="8">
    <source>
        <dbReference type="Pfam" id="PF20979"/>
    </source>
</evidence>
<keyword evidence="3" id="KW-0055">Arginine biosynthesis</keyword>
<evidence type="ECO:0000256" key="1">
    <source>
        <dbReference type="ARBA" id="ARBA00004967"/>
    </source>
</evidence>
<dbReference type="EC" id="6.3.4.5" evidence="2"/>
<dbReference type="PANTHER" id="PTHR11587:SF2">
    <property type="entry name" value="ARGININOSUCCINATE SYNTHASE"/>
    <property type="match status" value="1"/>
</dbReference>
<protein>
    <recommendedName>
        <fullName evidence="2">argininosuccinate synthase</fullName>
        <ecNumber evidence="2">6.3.4.5</ecNumber>
    </recommendedName>
</protein>
<name>A0ABT3U314_9ACTN</name>
<comment type="pathway">
    <text evidence="1">Amino-acid biosynthesis; L-arginine biosynthesis; L-arginine from L-ornithine and carbamoyl phosphate: step 2/3.</text>
</comment>
<dbReference type="Gene3D" id="3.90.1260.10">
    <property type="entry name" value="Argininosuccinate synthetase, chain A, domain 2"/>
    <property type="match status" value="1"/>
</dbReference>
<keyword evidence="10" id="KW-1185">Reference proteome</keyword>
<evidence type="ECO:0000313" key="10">
    <source>
        <dbReference type="Proteomes" id="UP001163064"/>
    </source>
</evidence>
<keyword evidence="6" id="KW-0547">Nucleotide-binding</keyword>
<dbReference type="EMBL" id="JAPHNL010000320">
    <property type="protein sequence ID" value="MCX3063710.1"/>
    <property type="molecule type" value="Genomic_DNA"/>
</dbReference>
<gene>
    <name evidence="9" type="ORF">OFY01_28915</name>
</gene>
<dbReference type="RefSeq" id="WP_266604869.1">
    <property type="nucleotide sequence ID" value="NZ_JAPHNL010000320.1"/>
</dbReference>
<evidence type="ECO:0000256" key="4">
    <source>
        <dbReference type="ARBA" id="ARBA00022598"/>
    </source>
</evidence>